<dbReference type="GO" id="GO:0005829">
    <property type="term" value="C:cytosol"/>
    <property type="evidence" value="ECO:0007669"/>
    <property type="project" value="TreeGrafter"/>
</dbReference>
<feature type="binding site" evidence="5">
    <location>
        <position position="44"/>
    </location>
    <ligand>
        <name>pyruvate</name>
        <dbReference type="ChEBI" id="CHEBI:15361"/>
    </ligand>
</feature>
<dbReference type="InterPro" id="IPR013785">
    <property type="entry name" value="Aldolase_TIM"/>
</dbReference>
<organism evidence="6 7">
    <name type="scientific">Cellulomonas shaoxiangyii</name>
    <dbReference type="NCBI Taxonomy" id="2566013"/>
    <lineage>
        <taxon>Bacteria</taxon>
        <taxon>Bacillati</taxon>
        <taxon>Actinomycetota</taxon>
        <taxon>Actinomycetes</taxon>
        <taxon>Micrococcales</taxon>
        <taxon>Cellulomonadaceae</taxon>
        <taxon>Cellulomonas</taxon>
    </lineage>
</organism>
<dbReference type="PIRSF" id="PIRSF001365">
    <property type="entry name" value="DHDPS"/>
    <property type="match status" value="1"/>
</dbReference>
<keyword evidence="7" id="KW-1185">Reference proteome</keyword>
<dbReference type="InterPro" id="IPR002220">
    <property type="entry name" value="DapA-like"/>
</dbReference>
<feature type="active site" description="Schiff-base intermediate with substrate" evidence="4">
    <location>
        <position position="159"/>
    </location>
</feature>
<comment type="similarity">
    <text evidence="1 3">Belongs to the DapA family.</text>
</comment>
<dbReference type="OrthoDB" id="9778880at2"/>
<evidence type="ECO:0000313" key="7">
    <source>
        <dbReference type="Proteomes" id="UP000296469"/>
    </source>
</evidence>
<evidence type="ECO:0000256" key="3">
    <source>
        <dbReference type="PIRNR" id="PIRNR001365"/>
    </source>
</evidence>
<dbReference type="AlphaFoldDB" id="A0A4P7SE63"/>
<reference evidence="6 7" key="1">
    <citation type="submission" date="2019-04" db="EMBL/GenBank/DDBJ databases">
        <title>Isolation and identification of Cellulomonas shaoxiangyii sp. Nov. isolated from feces of the Tibetan antelopes (Pantholops hodgsonii) in the Qinghai-Tibet plateau of China.</title>
        <authorList>
            <person name="Tian Z."/>
        </authorList>
    </citation>
    <scope>NUCLEOTIDE SEQUENCE [LARGE SCALE GENOMIC DNA]</scope>
    <source>
        <strain evidence="6 7">Z28</strain>
    </source>
</reference>
<name>A0A4P7SE63_9CELL</name>
<evidence type="ECO:0000256" key="1">
    <source>
        <dbReference type="ARBA" id="ARBA00007592"/>
    </source>
</evidence>
<dbReference type="Pfam" id="PF00701">
    <property type="entry name" value="DHDPS"/>
    <property type="match status" value="1"/>
</dbReference>
<evidence type="ECO:0000256" key="5">
    <source>
        <dbReference type="PIRSR" id="PIRSR001365-2"/>
    </source>
</evidence>
<evidence type="ECO:0000256" key="2">
    <source>
        <dbReference type="ARBA" id="ARBA00023239"/>
    </source>
</evidence>
<feature type="active site" description="Proton donor/acceptor" evidence="4">
    <location>
        <position position="131"/>
    </location>
</feature>
<sequence length="296" mass="30036">MFAGVSAFPLSPLHDDRVDADALGRLVAGAAAAGVDSVGVPGSTGVAQYLTRDERRRVVVRAVAEAGDVPVLAGIGALRTSDVLAHAHDAAEAGAAGILLVPTSYHPLTDDEVVGLYADVTERVPLPLVVYENRRTTSVAFTDDLLARVTALPHVVAVKVPGAPGDVADVTARLAHLRTVVPAHVGIGMSGDAFAATALVAGVDTWWSVLAGVLPGTAVRLARAARDGDAATLSALTDALAPLLHLVGPRGGVRVAAALAEHRGLVDGPCLPRPLHGLDAAERATAVASAEAAERV</sequence>
<dbReference type="SUPFAM" id="SSF51569">
    <property type="entry name" value="Aldolase"/>
    <property type="match status" value="1"/>
</dbReference>
<proteinExistence type="inferred from homology"/>
<dbReference type="RefSeq" id="WP_135972303.1">
    <property type="nucleotide sequence ID" value="NZ_CP039291.1"/>
</dbReference>
<dbReference type="PANTHER" id="PTHR12128:SF66">
    <property type="entry name" value="4-HYDROXY-2-OXOGLUTARATE ALDOLASE, MITOCHONDRIAL"/>
    <property type="match status" value="1"/>
</dbReference>
<dbReference type="PANTHER" id="PTHR12128">
    <property type="entry name" value="DIHYDRODIPICOLINATE SYNTHASE"/>
    <property type="match status" value="1"/>
</dbReference>
<dbReference type="Gene3D" id="3.20.20.70">
    <property type="entry name" value="Aldolase class I"/>
    <property type="match status" value="1"/>
</dbReference>
<dbReference type="PRINTS" id="PR00146">
    <property type="entry name" value="DHPICSNTHASE"/>
</dbReference>
<protein>
    <submittedName>
        <fullName evidence="6">Dihydrodipicolinate synthase family protein</fullName>
    </submittedName>
</protein>
<evidence type="ECO:0000256" key="4">
    <source>
        <dbReference type="PIRSR" id="PIRSR001365-1"/>
    </source>
</evidence>
<dbReference type="EMBL" id="CP039291">
    <property type="protein sequence ID" value="QCB92312.1"/>
    <property type="molecule type" value="Genomic_DNA"/>
</dbReference>
<dbReference type="CDD" id="cd00408">
    <property type="entry name" value="DHDPS-like"/>
    <property type="match status" value="1"/>
</dbReference>
<dbReference type="Proteomes" id="UP000296469">
    <property type="component" value="Chromosome"/>
</dbReference>
<evidence type="ECO:0000313" key="6">
    <source>
        <dbReference type="EMBL" id="QCB92312.1"/>
    </source>
</evidence>
<dbReference type="KEGG" id="celz:E5225_00810"/>
<gene>
    <name evidence="6" type="ORF">E5225_00810</name>
</gene>
<keyword evidence="2 3" id="KW-0456">Lyase</keyword>
<dbReference type="SMART" id="SM01130">
    <property type="entry name" value="DHDPS"/>
    <property type="match status" value="1"/>
</dbReference>
<accession>A0A4P7SE63</accession>
<dbReference type="GO" id="GO:0008840">
    <property type="term" value="F:4-hydroxy-tetrahydrodipicolinate synthase activity"/>
    <property type="evidence" value="ECO:0007669"/>
    <property type="project" value="TreeGrafter"/>
</dbReference>